<keyword evidence="3" id="KW-1185">Reference proteome</keyword>
<dbReference type="GO" id="GO:0016757">
    <property type="term" value="F:glycosyltransferase activity"/>
    <property type="evidence" value="ECO:0007669"/>
    <property type="project" value="TreeGrafter"/>
</dbReference>
<dbReference type="eggNOG" id="COG0438">
    <property type="taxonomic scope" value="Bacteria"/>
</dbReference>
<dbReference type="CDD" id="cd03814">
    <property type="entry name" value="GT4-like"/>
    <property type="match status" value="1"/>
</dbReference>
<sequence>MRILLATDAWEPQVNGVVRTLTRVVQELREMGHTVEVIHPGQFKTFPLPTYAEIKVAIGVYEPVQERFKAFEPEAIHIATEGPIGLAARRICVEWKLPFTTSYHTRFPEYVSARLPLPLAAGYAYMKWFHKPSGRLMVATPTMRDELTRHGFRNISSWSRGVDTEAFRPRREGEPDVFEDLPRPIFLYVGRVAVEKNIEAFLTLDLPGTKVVVGPGPQLEELKVKHPKAVFTGSKSGADLAAHYACADVFVFPSLTDTFGLVILEAMASGTPVAAYPAPGPIDLIPGSGAGALAPSATEGLREACLEALKLDRRQVRAFAETFSWRACAEDFVRNLQPYPEPQKTRFWRRLRRLARVRRRRPEAA</sequence>
<dbReference type="Gene3D" id="3.40.50.2000">
    <property type="entry name" value="Glycogen Phosphorylase B"/>
    <property type="match status" value="2"/>
</dbReference>
<dbReference type="HOGENOM" id="CLU_009583_2_0_5"/>
<keyword evidence="2" id="KW-0808">Transferase</keyword>
<dbReference type="Pfam" id="PF13692">
    <property type="entry name" value="Glyco_trans_1_4"/>
    <property type="match status" value="1"/>
</dbReference>
<dbReference type="RefSeq" id="WP_012523858.1">
    <property type="nucleotide sequence ID" value="NC_011144.1"/>
</dbReference>
<dbReference type="STRING" id="450851.PHZ_c3311"/>
<dbReference type="Pfam" id="PF13439">
    <property type="entry name" value="Glyco_transf_4"/>
    <property type="match status" value="1"/>
</dbReference>
<dbReference type="Proteomes" id="UP000001868">
    <property type="component" value="Chromosome"/>
</dbReference>
<gene>
    <name evidence="2" type="ordered locus">PHZ_c3311</name>
</gene>
<evidence type="ECO:0000313" key="2">
    <source>
        <dbReference type="EMBL" id="ACG79720.1"/>
    </source>
</evidence>
<feature type="domain" description="Glycosyltransferase subfamily 4-like N-terminal" evidence="1">
    <location>
        <begin position="14"/>
        <end position="165"/>
    </location>
</feature>
<dbReference type="InterPro" id="IPR050194">
    <property type="entry name" value="Glycosyltransferase_grp1"/>
</dbReference>
<organism evidence="2 3">
    <name type="scientific">Phenylobacterium zucineum (strain HLK1)</name>
    <dbReference type="NCBI Taxonomy" id="450851"/>
    <lineage>
        <taxon>Bacteria</taxon>
        <taxon>Pseudomonadati</taxon>
        <taxon>Pseudomonadota</taxon>
        <taxon>Alphaproteobacteria</taxon>
        <taxon>Caulobacterales</taxon>
        <taxon>Caulobacteraceae</taxon>
        <taxon>Phenylobacterium</taxon>
    </lineage>
</organism>
<reference evidence="2 3" key="1">
    <citation type="journal article" date="2008" name="BMC Genomics">
        <title>Complete genome of Phenylobacterium zucineum - a novel facultative intracellular bacterium isolated from human erythroleukemia cell line K562.</title>
        <authorList>
            <person name="Luo Y."/>
            <person name="Xu X."/>
            <person name="Ding Z."/>
            <person name="Liu Z."/>
            <person name="Zhang B."/>
            <person name="Yan Z."/>
            <person name="Sun J."/>
            <person name="Hu S."/>
            <person name="Hu X."/>
        </authorList>
    </citation>
    <scope>NUCLEOTIDE SEQUENCE [LARGE SCALE GENOMIC DNA]</scope>
    <source>
        <strain evidence="2 3">HLK1</strain>
    </source>
</reference>
<dbReference type="KEGG" id="pzu:PHZ_c3311"/>
<evidence type="ECO:0000259" key="1">
    <source>
        <dbReference type="Pfam" id="PF13439"/>
    </source>
</evidence>
<dbReference type="EMBL" id="CP000747">
    <property type="protein sequence ID" value="ACG79720.1"/>
    <property type="molecule type" value="Genomic_DNA"/>
</dbReference>
<proteinExistence type="predicted"/>
<dbReference type="PANTHER" id="PTHR45947">
    <property type="entry name" value="SULFOQUINOVOSYL TRANSFERASE SQD2"/>
    <property type="match status" value="1"/>
</dbReference>
<dbReference type="SUPFAM" id="SSF53756">
    <property type="entry name" value="UDP-Glycosyltransferase/glycogen phosphorylase"/>
    <property type="match status" value="1"/>
</dbReference>
<dbReference type="CAZy" id="GT4">
    <property type="family name" value="Glycosyltransferase Family 4"/>
</dbReference>
<accession>B4RB75</accession>
<evidence type="ECO:0000313" key="3">
    <source>
        <dbReference type="Proteomes" id="UP000001868"/>
    </source>
</evidence>
<dbReference type="InterPro" id="IPR028098">
    <property type="entry name" value="Glyco_trans_4-like_N"/>
</dbReference>
<dbReference type="PANTHER" id="PTHR45947:SF3">
    <property type="entry name" value="SULFOQUINOVOSYL TRANSFERASE SQD2"/>
    <property type="match status" value="1"/>
</dbReference>
<name>B4RB75_PHEZH</name>
<dbReference type="AlphaFoldDB" id="B4RB75"/>
<protein>
    <submittedName>
        <fullName evidence="2">Glycosyltransferase</fullName>
    </submittedName>
</protein>